<evidence type="ECO:0000313" key="2">
    <source>
        <dbReference type="Proteomes" id="UP000034883"/>
    </source>
</evidence>
<protein>
    <submittedName>
        <fullName evidence="1">Uncharacterized protein</fullName>
    </submittedName>
</protein>
<accession>A0A0F6W1W2</accession>
<dbReference type="AlphaFoldDB" id="A0A0F6W1W2"/>
<dbReference type="SUPFAM" id="SSF69635">
    <property type="entry name" value="Type III secretory system chaperone-like"/>
    <property type="match status" value="1"/>
</dbReference>
<dbReference type="Gene3D" id="3.30.1460.10">
    <property type="match status" value="1"/>
</dbReference>
<dbReference type="Pfam" id="PF22550">
    <property type="entry name" value="CesT_Tir_1"/>
    <property type="match status" value="1"/>
</dbReference>
<proteinExistence type="predicted"/>
<organism evidence="1 2">
    <name type="scientific">Sandaracinus amylolyticus</name>
    <dbReference type="NCBI Taxonomy" id="927083"/>
    <lineage>
        <taxon>Bacteria</taxon>
        <taxon>Pseudomonadati</taxon>
        <taxon>Myxococcota</taxon>
        <taxon>Polyangia</taxon>
        <taxon>Polyangiales</taxon>
        <taxon>Sandaracinaceae</taxon>
        <taxon>Sandaracinus</taxon>
    </lineage>
</organism>
<gene>
    <name evidence="1" type="ORF">DB32_002460</name>
</gene>
<dbReference type="STRING" id="927083.DB32_002460"/>
<dbReference type="RefSeq" id="WP_053232566.1">
    <property type="nucleotide sequence ID" value="NZ_CP011125.1"/>
</dbReference>
<dbReference type="OrthoDB" id="361060at2"/>
<dbReference type="KEGG" id="samy:DB32_002460"/>
<sequence>MRTREDIEAYLLRSNHPHRELAEDTWLVGDASGSRENIVVRMANGICLFRLKVIDLAAIDPKKCGDFYLELLRLNATEMVHGAYGASDGMVLLTASHLLENLDFNEFAGVVEEFVLAMANHHERIAKYRRNDDRRADV</sequence>
<dbReference type="InterPro" id="IPR054345">
    <property type="entry name" value="Tir-like"/>
</dbReference>
<name>A0A0F6W1W2_9BACT</name>
<evidence type="ECO:0000313" key="1">
    <source>
        <dbReference type="EMBL" id="AKF05311.1"/>
    </source>
</evidence>
<reference evidence="1 2" key="1">
    <citation type="submission" date="2015-03" db="EMBL/GenBank/DDBJ databases">
        <title>Genome assembly of Sandaracinus amylolyticus DSM 53668.</title>
        <authorList>
            <person name="Sharma G."/>
            <person name="Subramanian S."/>
        </authorList>
    </citation>
    <scope>NUCLEOTIDE SEQUENCE [LARGE SCALE GENOMIC DNA]</scope>
    <source>
        <strain evidence="1 2">DSM 53668</strain>
    </source>
</reference>
<keyword evidence="2" id="KW-1185">Reference proteome</keyword>
<dbReference type="Proteomes" id="UP000034883">
    <property type="component" value="Chromosome"/>
</dbReference>
<dbReference type="EMBL" id="CP011125">
    <property type="protein sequence ID" value="AKF05311.1"/>
    <property type="molecule type" value="Genomic_DNA"/>
</dbReference>